<evidence type="ECO:0000259" key="2">
    <source>
        <dbReference type="Pfam" id="PF03372"/>
    </source>
</evidence>
<dbReference type="Gene3D" id="3.60.10.10">
    <property type="entry name" value="Endonuclease/exonuclease/phosphatase"/>
    <property type="match status" value="1"/>
</dbReference>
<dbReference type="PANTHER" id="PTHR14859:SF15">
    <property type="entry name" value="ENDONUCLEASE_EXONUCLEASE_PHOSPHATASE DOMAIN-CONTAINING PROTEIN"/>
    <property type="match status" value="1"/>
</dbReference>
<feature type="domain" description="Endonuclease/exonuclease/phosphatase" evidence="2">
    <location>
        <begin position="58"/>
        <end position="304"/>
    </location>
</feature>
<accession>A0A0J1BBF4</accession>
<keyword evidence="1" id="KW-0472">Membrane</keyword>
<proteinExistence type="predicted"/>
<keyword evidence="1" id="KW-1133">Transmembrane helix</keyword>
<dbReference type="GO" id="GO:0006506">
    <property type="term" value="P:GPI anchor biosynthetic process"/>
    <property type="evidence" value="ECO:0007669"/>
    <property type="project" value="TreeGrafter"/>
</dbReference>
<dbReference type="GO" id="GO:0003824">
    <property type="term" value="F:catalytic activity"/>
    <property type="evidence" value="ECO:0007669"/>
    <property type="project" value="InterPro"/>
</dbReference>
<evidence type="ECO:0000313" key="4">
    <source>
        <dbReference type="Proteomes" id="UP000036367"/>
    </source>
</evidence>
<dbReference type="GO" id="GO:0016020">
    <property type="term" value="C:membrane"/>
    <property type="evidence" value="ECO:0007669"/>
    <property type="project" value="GOC"/>
</dbReference>
<dbReference type="SUPFAM" id="SSF56219">
    <property type="entry name" value="DNase I-like"/>
    <property type="match status" value="1"/>
</dbReference>
<dbReference type="EMBL" id="LECT01000031">
    <property type="protein sequence ID" value="KLU03868.1"/>
    <property type="molecule type" value="Genomic_DNA"/>
</dbReference>
<dbReference type="InterPro" id="IPR005135">
    <property type="entry name" value="Endo/exonuclease/phosphatase"/>
</dbReference>
<gene>
    <name evidence="3" type="ORF">RISK_004275</name>
</gene>
<dbReference type="InterPro" id="IPR036691">
    <property type="entry name" value="Endo/exonu/phosph_ase_sf"/>
</dbReference>
<dbReference type="STRING" id="595434.RISK_004275"/>
<dbReference type="AlphaFoldDB" id="A0A0J1BBF4"/>
<dbReference type="PATRIC" id="fig|595434.4.peg.4054"/>
<comment type="caution">
    <text evidence="3">The sequence shown here is derived from an EMBL/GenBank/DDBJ whole genome shotgun (WGS) entry which is preliminary data.</text>
</comment>
<dbReference type="InterPro" id="IPR051916">
    <property type="entry name" value="GPI-anchor_lipid_remodeler"/>
</dbReference>
<organism evidence="3 4">
    <name type="scientific">Rhodopirellula islandica</name>
    <dbReference type="NCBI Taxonomy" id="595434"/>
    <lineage>
        <taxon>Bacteria</taxon>
        <taxon>Pseudomonadati</taxon>
        <taxon>Planctomycetota</taxon>
        <taxon>Planctomycetia</taxon>
        <taxon>Pirellulales</taxon>
        <taxon>Pirellulaceae</taxon>
        <taxon>Rhodopirellula</taxon>
    </lineage>
</organism>
<keyword evidence="1" id="KW-0812">Transmembrane</keyword>
<evidence type="ECO:0000256" key="1">
    <source>
        <dbReference type="SAM" id="Phobius"/>
    </source>
</evidence>
<dbReference type="Pfam" id="PF03372">
    <property type="entry name" value="Exo_endo_phos"/>
    <property type="match status" value="1"/>
</dbReference>
<protein>
    <submittedName>
        <fullName evidence="3">Secreted protein</fullName>
    </submittedName>
</protein>
<dbReference type="Proteomes" id="UP000036367">
    <property type="component" value="Unassembled WGS sequence"/>
</dbReference>
<feature type="transmembrane region" description="Helical" evidence="1">
    <location>
        <begin position="7"/>
        <end position="25"/>
    </location>
</feature>
<sequence length="328" mass="36534">MVNRRRIIARVVCLVLILIFVPYIVSRIASSWRGLSAHASTSMDAPSVNGRPLRIACYNIAHGRGQSKSNWTGESKAMRQQRLDEIAKQIASVDADIVVLNEVDFDSSWSFSVNQAEYLAEQAGYPYRAEQRNLDFRVLFWKWRFGNAVLSRFPIRDSTVIDFPSYSRAETLLAGKKRGLECVVDIEGTLIDVAGVHLSHRNEGVRTKSVDLLMNVTKPKLIAGDFNSTPTGFPRSTTDASEGNAIDKVDENALFQRRPIDSPSGESEFTFHSSDPGSVIDWILASDDWQIIDYKAIPSLLSDHRMLVAEVMLVSDAQEVESGNANKP</sequence>
<keyword evidence="4" id="KW-1185">Reference proteome</keyword>
<evidence type="ECO:0000313" key="3">
    <source>
        <dbReference type="EMBL" id="KLU03868.1"/>
    </source>
</evidence>
<name>A0A0J1BBF4_RHOIS</name>
<dbReference type="PANTHER" id="PTHR14859">
    <property type="entry name" value="CALCOFLUOR WHITE HYPERSENSITIVE PROTEIN PRECURSOR"/>
    <property type="match status" value="1"/>
</dbReference>
<reference evidence="3" key="1">
    <citation type="submission" date="2015-05" db="EMBL/GenBank/DDBJ databases">
        <title>Permanent draft genome of Rhodopirellula islandicus K833.</title>
        <authorList>
            <person name="Kizina J."/>
            <person name="Richter M."/>
            <person name="Glockner F.O."/>
            <person name="Harder J."/>
        </authorList>
    </citation>
    <scope>NUCLEOTIDE SEQUENCE [LARGE SCALE GENOMIC DNA]</scope>
    <source>
        <strain evidence="3">K833</strain>
    </source>
</reference>